<evidence type="ECO:0000256" key="1">
    <source>
        <dbReference type="ARBA" id="ARBA00004651"/>
    </source>
</evidence>
<dbReference type="InterPro" id="IPR050833">
    <property type="entry name" value="Poly_Biosynth_Transport"/>
</dbReference>
<organism evidence="7 8">
    <name type="scientific">Nostocoides veronense</name>
    <dbReference type="NCBI Taxonomy" id="330836"/>
    <lineage>
        <taxon>Bacteria</taxon>
        <taxon>Bacillati</taxon>
        <taxon>Actinomycetota</taxon>
        <taxon>Actinomycetes</taxon>
        <taxon>Micrococcales</taxon>
        <taxon>Intrasporangiaceae</taxon>
        <taxon>Nostocoides</taxon>
    </lineage>
</organism>
<sequence length="424" mass="43099">MAAAVTTRTTCPSRTSSAALGLLIVLANALGYGFIVIAARALGPADFGLFSAVNSACLVLATPVGAVQVVVARRQAEHDGTGLRLAVGLGGVLVALGAVLSVLAVPAFHLDRGMTMFLAAANVFPMAITAALQGVLLGRGRLVAVGLSVLVTAATRVIAVQATRAGGHGVDWLFSALLIAGFASALLPAWQARAEIAGARTHLGPGAVRELLRANRTLGALIALSTVDLLLARHYLPAADAGAYALGSVFSKVVMWGTQFLALGIVPALHPSDSRKRVIEATAMVGLIGGLAIAITWWQAPLMVSIVGGSGYGHTEGILVWFVVLGTLLGLAQVLLYAGMATDDGRLGLLTWAATAALVVVVIASHHSHAYRILATALAATAAVVLLGLVSVFRSPATGLRQEAGEAVLSRFSPVVSASSAGDS</sequence>
<keyword evidence="5 6" id="KW-0472">Membrane</keyword>
<reference evidence="7 8" key="1">
    <citation type="journal article" date="2019" name="Int. J. Syst. Evol. Microbiol.">
        <title>The Global Catalogue of Microorganisms (GCM) 10K type strain sequencing project: providing services to taxonomists for standard genome sequencing and annotation.</title>
        <authorList>
            <consortium name="The Broad Institute Genomics Platform"/>
            <consortium name="The Broad Institute Genome Sequencing Center for Infectious Disease"/>
            <person name="Wu L."/>
            <person name="Ma J."/>
        </authorList>
    </citation>
    <scope>NUCLEOTIDE SEQUENCE [LARGE SCALE GENOMIC DNA]</scope>
    <source>
        <strain evidence="7 8">JCM 15592</strain>
    </source>
</reference>
<evidence type="ECO:0000256" key="5">
    <source>
        <dbReference type="ARBA" id="ARBA00023136"/>
    </source>
</evidence>
<evidence type="ECO:0000256" key="3">
    <source>
        <dbReference type="ARBA" id="ARBA00022692"/>
    </source>
</evidence>
<comment type="caution">
    <text evidence="7">The sequence shown here is derived from an EMBL/GenBank/DDBJ whole genome shotgun (WGS) entry which is preliminary data.</text>
</comment>
<feature type="transmembrane region" description="Helical" evidence="6">
    <location>
        <begin position="83"/>
        <end position="108"/>
    </location>
</feature>
<feature type="transmembrane region" description="Helical" evidence="6">
    <location>
        <begin position="20"/>
        <end position="43"/>
    </location>
</feature>
<feature type="transmembrane region" description="Helical" evidence="6">
    <location>
        <begin position="373"/>
        <end position="393"/>
    </location>
</feature>
<name>A0ABN2LG98_9MICO</name>
<dbReference type="Proteomes" id="UP001499938">
    <property type="component" value="Unassembled WGS sequence"/>
</dbReference>
<feature type="transmembrane region" description="Helical" evidence="6">
    <location>
        <begin position="349"/>
        <end position="367"/>
    </location>
</feature>
<keyword evidence="4 6" id="KW-1133">Transmembrane helix</keyword>
<evidence type="ECO:0000256" key="4">
    <source>
        <dbReference type="ARBA" id="ARBA00022989"/>
    </source>
</evidence>
<protein>
    <submittedName>
        <fullName evidence="7">Polysaccharide biosynthesis protein</fullName>
    </submittedName>
</protein>
<feature type="transmembrane region" description="Helical" evidence="6">
    <location>
        <begin position="172"/>
        <end position="190"/>
    </location>
</feature>
<feature type="transmembrane region" description="Helical" evidence="6">
    <location>
        <begin position="278"/>
        <end position="298"/>
    </location>
</feature>
<gene>
    <name evidence="7" type="ORF">GCM10009811_10950</name>
</gene>
<evidence type="ECO:0000256" key="2">
    <source>
        <dbReference type="ARBA" id="ARBA00022475"/>
    </source>
</evidence>
<keyword evidence="2" id="KW-1003">Cell membrane</keyword>
<dbReference type="EMBL" id="BAAAPO010000016">
    <property type="protein sequence ID" value="GAA1787632.1"/>
    <property type="molecule type" value="Genomic_DNA"/>
</dbReference>
<keyword evidence="8" id="KW-1185">Reference proteome</keyword>
<comment type="subcellular location">
    <subcellularLocation>
        <location evidence="1">Cell membrane</location>
        <topology evidence="1">Multi-pass membrane protein</topology>
    </subcellularLocation>
</comment>
<dbReference type="PANTHER" id="PTHR30250">
    <property type="entry name" value="PST FAMILY PREDICTED COLANIC ACID TRANSPORTER"/>
    <property type="match status" value="1"/>
</dbReference>
<evidence type="ECO:0000313" key="7">
    <source>
        <dbReference type="EMBL" id="GAA1787632.1"/>
    </source>
</evidence>
<evidence type="ECO:0000313" key="8">
    <source>
        <dbReference type="Proteomes" id="UP001499938"/>
    </source>
</evidence>
<keyword evidence="3 6" id="KW-0812">Transmembrane</keyword>
<proteinExistence type="predicted"/>
<feature type="transmembrane region" description="Helical" evidence="6">
    <location>
        <begin position="318"/>
        <end position="337"/>
    </location>
</feature>
<feature type="transmembrane region" description="Helical" evidence="6">
    <location>
        <begin position="49"/>
        <end position="71"/>
    </location>
</feature>
<evidence type="ECO:0000256" key="6">
    <source>
        <dbReference type="SAM" id="Phobius"/>
    </source>
</evidence>
<dbReference type="PANTHER" id="PTHR30250:SF11">
    <property type="entry name" value="O-ANTIGEN TRANSPORTER-RELATED"/>
    <property type="match status" value="1"/>
</dbReference>
<accession>A0ABN2LG98</accession>
<feature type="transmembrane region" description="Helical" evidence="6">
    <location>
        <begin position="142"/>
        <end position="160"/>
    </location>
</feature>
<feature type="transmembrane region" description="Helical" evidence="6">
    <location>
        <begin position="114"/>
        <end position="135"/>
    </location>
</feature>